<accession>A0A4D7JA27</accession>
<feature type="binding site" evidence="11">
    <location>
        <position position="298"/>
    </location>
    <ligand>
        <name>Mg(2+)</name>
        <dbReference type="ChEBI" id="CHEBI:18420"/>
    </ligand>
</feature>
<dbReference type="OrthoDB" id="9778595at2"/>
<dbReference type="EMBL" id="CP028923">
    <property type="protein sequence ID" value="QCK13329.1"/>
    <property type="molecule type" value="Genomic_DNA"/>
</dbReference>
<evidence type="ECO:0000256" key="6">
    <source>
        <dbReference type="ARBA" id="ARBA00022827"/>
    </source>
</evidence>
<protein>
    <recommendedName>
        <fullName evidence="2 10">FAD:protein FMN transferase</fullName>
        <ecNumber evidence="1 10">2.7.1.180</ecNumber>
    </recommendedName>
    <alternativeName>
        <fullName evidence="8 10">Flavin transferase</fullName>
    </alternativeName>
</protein>
<evidence type="ECO:0000313" key="12">
    <source>
        <dbReference type="EMBL" id="QCK13329.1"/>
    </source>
</evidence>
<keyword evidence="6 10" id="KW-0274">FAD</keyword>
<dbReference type="GO" id="GO:0016740">
    <property type="term" value="F:transferase activity"/>
    <property type="evidence" value="ECO:0007669"/>
    <property type="project" value="UniProtKB-UniRule"/>
</dbReference>
<dbReference type="EC" id="2.7.1.180" evidence="1 10"/>
<name>A0A4D7JA27_9BACT</name>
<comment type="catalytic activity">
    <reaction evidence="9 10">
        <text>L-threonyl-[protein] + FAD = FMN-L-threonyl-[protein] + AMP + H(+)</text>
        <dbReference type="Rhea" id="RHEA:36847"/>
        <dbReference type="Rhea" id="RHEA-COMP:11060"/>
        <dbReference type="Rhea" id="RHEA-COMP:11061"/>
        <dbReference type="ChEBI" id="CHEBI:15378"/>
        <dbReference type="ChEBI" id="CHEBI:30013"/>
        <dbReference type="ChEBI" id="CHEBI:57692"/>
        <dbReference type="ChEBI" id="CHEBI:74257"/>
        <dbReference type="ChEBI" id="CHEBI:456215"/>
        <dbReference type="EC" id="2.7.1.180"/>
    </reaction>
</comment>
<reference evidence="12 13" key="1">
    <citation type="submission" date="2018-04" db="EMBL/GenBank/DDBJ databases">
        <title>Complete genome uncultured novel isolate.</title>
        <authorList>
            <person name="Merlino G."/>
        </authorList>
    </citation>
    <scope>NUCLEOTIDE SEQUENCE [LARGE SCALE GENOMIC DNA]</scope>
    <source>
        <strain evidence="13">R1DC9</strain>
    </source>
</reference>
<comment type="similarity">
    <text evidence="10">Belongs to the ApbE family.</text>
</comment>
<comment type="cofactor">
    <cofactor evidence="11">
        <name>Mg(2+)</name>
        <dbReference type="ChEBI" id="CHEBI:18420"/>
    </cofactor>
    <cofactor evidence="11">
        <name>Mn(2+)</name>
        <dbReference type="ChEBI" id="CHEBI:29035"/>
    </cofactor>
    <text evidence="11">Magnesium. Can also use manganese.</text>
</comment>
<evidence type="ECO:0000256" key="5">
    <source>
        <dbReference type="ARBA" id="ARBA00022723"/>
    </source>
</evidence>
<keyword evidence="7 10" id="KW-0460">Magnesium</keyword>
<evidence type="ECO:0000256" key="10">
    <source>
        <dbReference type="PIRNR" id="PIRNR006268"/>
    </source>
</evidence>
<dbReference type="PIRSF" id="PIRSF006268">
    <property type="entry name" value="ApbE"/>
    <property type="match status" value="1"/>
</dbReference>
<evidence type="ECO:0000256" key="11">
    <source>
        <dbReference type="PIRSR" id="PIRSR006268-2"/>
    </source>
</evidence>
<dbReference type="RefSeq" id="WP_137088927.1">
    <property type="nucleotide sequence ID" value="NZ_CP028923.1"/>
</dbReference>
<evidence type="ECO:0000256" key="4">
    <source>
        <dbReference type="ARBA" id="ARBA00022679"/>
    </source>
</evidence>
<evidence type="ECO:0000256" key="2">
    <source>
        <dbReference type="ARBA" id="ARBA00016337"/>
    </source>
</evidence>
<dbReference type="Proteomes" id="UP000298616">
    <property type="component" value="Chromosome"/>
</dbReference>
<dbReference type="AlphaFoldDB" id="A0A4D7JA27"/>
<gene>
    <name evidence="12" type="ORF">DCC35_00480</name>
</gene>
<dbReference type="InterPro" id="IPR024932">
    <property type="entry name" value="ApbE"/>
</dbReference>
<dbReference type="Pfam" id="PF02424">
    <property type="entry name" value="ApbE"/>
    <property type="match status" value="1"/>
</dbReference>
<proteinExistence type="inferred from homology"/>
<dbReference type="PANTHER" id="PTHR30040:SF2">
    <property type="entry name" value="FAD:PROTEIN FMN TRANSFERASE"/>
    <property type="match status" value="1"/>
</dbReference>
<dbReference type="KEGG" id="fpf:DCC35_00480"/>
<evidence type="ECO:0000256" key="9">
    <source>
        <dbReference type="ARBA" id="ARBA00048540"/>
    </source>
</evidence>
<keyword evidence="4 10" id="KW-0808">Transferase</keyword>
<keyword evidence="3 10" id="KW-0285">Flavoprotein</keyword>
<sequence length="346" mass="39026">MINNRIKNAIYTVVLLVAIFAVYQCRNQEKTDTKTNLVAVTGKTMGTYYNIKYLDSLERNFKPIIDSTLEVFNESLSTYIQDSEISVFNRQDSLNFDLPYFYPVLKRSEIIHRKTNGAFDPTVMPLVSLWGFGPDEMANVDSADIEKALDRVGFDMIRYTENYVVKEKEGVELDFSAIAKGYGVDVISELLINEGINNFLVEIGGEVRCKGINHEGEPWAVGIDRPMENVEQGKNMSAIVKLKDKALATSGNYRNFYVKDGIKYAHTISPITGYPVFHQLLSASVIADECMTADAYATAFMVSGLEKSKEIAERENLQVILIYNDQEGKYKTYVSPSLEKNIKLID</sequence>
<evidence type="ECO:0000256" key="7">
    <source>
        <dbReference type="ARBA" id="ARBA00022842"/>
    </source>
</evidence>
<dbReference type="InterPro" id="IPR003374">
    <property type="entry name" value="ApbE-like_sf"/>
</dbReference>
<evidence type="ECO:0000313" key="13">
    <source>
        <dbReference type="Proteomes" id="UP000298616"/>
    </source>
</evidence>
<feature type="binding site" evidence="11">
    <location>
        <position position="177"/>
    </location>
    <ligand>
        <name>Mg(2+)</name>
        <dbReference type="ChEBI" id="CHEBI:18420"/>
    </ligand>
</feature>
<dbReference type="Gene3D" id="3.10.520.10">
    <property type="entry name" value="ApbE-like domains"/>
    <property type="match status" value="1"/>
</dbReference>
<keyword evidence="5 10" id="KW-0479">Metal-binding</keyword>
<evidence type="ECO:0000256" key="8">
    <source>
        <dbReference type="ARBA" id="ARBA00031306"/>
    </source>
</evidence>
<feature type="binding site" evidence="11">
    <location>
        <position position="294"/>
    </location>
    <ligand>
        <name>Mg(2+)</name>
        <dbReference type="ChEBI" id="CHEBI:18420"/>
    </ligand>
</feature>
<organism evidence="12 13">
    <name type="scientific">Mangrovivirga cuniculi</name>
    <dbReference type="NCBI Taxonomy" id="2715131"/>
    <lineage>
        <taxon>Bacteria</taxon>
        <taxon>Pseudomonadati</taxon>
        <taxon>Bacteroidota</taxon>
        <taxon>Cytophagia</taxon>
        <taxon>Cytophagales</taxon>
        <taxon>Mangrovivirgaceae</taxon>
        <taxon>Mangrovivirga</taxon>
    </lineage>
</organism>
<evidence type="ECO:0000256" key="1">
    <source>
        <dbReference type="ARBA" id="ARBA00011955"/>
    </source>
</evidence>
<keyword evidence="13" id="KW-1185">Reference proteome</keyword>
<evidence type="ECO:0000256" key="3">
    <source>
        <dbReference type="ARBA" id="ARBA00022630"/>
    </source>
</evidence>
<dbReference type="PANTHER" id="PTHR30040">
    <property type="entry name" value="THIAMINE BIOSYNTHESIS LIPOPROTEIN APBE"/>
    <property type="match status" value="1"/>
</dbReference>
<dbReference type="GO" id="GO:0046872">
    <property type="term" value="F:metal ion binding"/>
    <property type="evidence" value="ECO:0007669"/>
    <property type="project" value="UniProtKB-UniRule"/>
</dbReference>
<dbReference type="SUPFAM" id="SSF143631">
    <property type="entry name" value="ApbE-like"/>
    <property type="match status" value="1"/>
</dbReference>